<dbReference type="PANTHER" id="PTHR12308:SF84">
    <property type="entry name" value="ANOCTAMIN"/>
    <property type="match status" value="1"/>
</dbReference>
<keyword evidence="3" id="KW-1003">Cell membrane</keyword>
<comment type="similarity">
    <text evidence="2 8">Belongs to the anoctamin family.</text>
</comment>
<dbReference type="EMBL" id="JAWJWF010000002">
    <property type="protein sequence ID" value="KAK6637922.1"/>
    <property type="molecule type" value="Genomic_DNA"/>
</dbReference>
<evidence type="ECO:0000259" key="11">
    <source>
        <dbReference type="Pfam" id="PF16178"/>
    </source>
</evidence>
<keyword evidence="4 8" id="KW-0812">Transmembrane</keyword>
<name>A0ABR1BC71_POLSC</name>
<evidence type="ECO:0000256" key="7">
    <source>
        <dbReference type="ARBA" id="ARBA00023180"/>
    </source>
</evidence>
<keyword evidence="6 8" id="KW-0472">Membrane</keyword>
<evidence type="ECO:0000256" key="3">
    <source>
        <dbReference type="ARBA" id="ARBA00022475"/>
    </source>
</evidence>
<evidence type="ECO:0000256" key="8">
    <source>
        <dbReference type="RuleBase" id="RU280814"/>
    </source>
</evidence>
<evidence type="ECO:0000313" key="12">
    <source>
        <dbReference type="EMBL" id="KAK6637922.1"/>
    </source>
</evidence>
<feature type="transmembrane region" description="Helical" evidence="8">
    <location>
        <begin position="731"/>
        <end position="749"/>
    </location>
</feature>
<dbReference type="Pfam" id="PF16178">
    <property type="entry name" value="Anoct_dimer"/>
    <property type="match status" value="1"/>
</dbReference>
<gene>
    <name evidence="12" type="ORF">RUM44_008344</name>
</gene>
<evidence type="ECO:0000259" key="10">
    <source>
        <dbReference type="Pfam" id="PF04547"/>
    </source>
</evidence>
<evidence type="ECO:0000256" key="9">
    <source>
        <dbReference type="SAM" id="MobiDB-lite"/>
    </source>
</evidence>
<comment type="caution">
    <text evidence="12">The sequence shown here is derived from an EMBL/GenBank/DDBJ whole genome shotgun (WGS) entry which is preliminary data.</text>
</comment>
<reference evidence="12 13" key="1">
    <citation type="submission" date="2023-09" db="EMBL/GenBank/DDBJ databases">
        <title>Genomes of two closely related lineages of the louse Polyplax serrata with different host specificities.</title>
        <authorList>
            <person name="Martinu J."/>
            <person name="Tarabai H."/>
            <person name="Stefka J."/>
            <person name="Hypsa V."/>
        </authorList>
    </citation>
    <scope>NUCLEOTIDE SEQUENCE [LARGE SCALE GENOMIC DNA]</scope>
    <source>
        <strain evidence="12">98ZLc_SE</strain>
    </source>
</reference>
<feature type="compositionally biased region" description="Basic and acidic residues" evidence="9">
    <location>
        <begin position="197"/>
        <end position="208"/>
    </location>
</feature>
<feature type="domain" description="Anoctamin transmembrane" evidence="10">
    <location>
        <begin position="639"/>
        <end position="1240"/>
    </location>
</feature>
<sequence length="1314" mass="152752">MSESGDSRSVKNMKSAEDLQGICSNEGHFRRFSGRSVPSTRGRYDEHRLLRERRSSIPPSLTNYNIHVYNSRRYSEVVLSPTDTIQTEKLRSTECTTSRRTSRISEAFNNFGKRFKAKNQVGQCDYVVSDEEKVVVDVNMWKNEEEVPKTFSNPLDEEIVYENDEFLEEEIEDVEYMKLEDVEQQSSPPTWSSMPNESRRRFSIHDSRQSQQHCRSMTALCPSTFGSPILPDDVDYDKPFRNQRNSNSFLDSRNVVIDVNPSLQSDSYGRFHGRLSESRERTPDNYRNNLKAIVLSYFHLTRPKWDHSNINGTSPWDRRCSQMTINTLSNNISHDVFGPKISATDTEESIHPAPYNERDDYLTATNEIEYSSGGLLSVVDEERPDSTPQRPPDSETLLFSDGKRRIDMVLVYVEDHQGVMRESEMLKKERRRVFRENLEREGLEFELEDKKASFDEKTYFLKIHAPWHVMTRYAELMNIKMPIKKDREKNNSTSQNSFLAAFNKFFDYDHKRIPDEPSFYKAVFTRNQVDQFVVKDRESFFTAAQRSQIVWEILMRAKYDSTEKVSISLLQRFKRKRSYLRYCLYQQVGIRRLLNDETFLAAFPLHEGRYDVDGTGGFMFDRQWARPAKWYKKQPLWLVRKYFGDKIALYFAWLGFYTNMLTLPAVVGVLCFLYGLGSLEHSDNIPGNEICDAKGAGNLTLCPMCDKACRYIKLGDSCMYAKMTYLFDNPATVFFAIFMSLWATMYLELWKRQQSIIVWEWDLQLVEEDEEPRPEFETSVKTFRINPVTREKEPYLPVWSKALRFLATGATVMCMIFVVVGAVLGTIIYRISIVAVIYSGGGTYLRDHAKIFTSMTAALINLVIIMILTKFYHQLAIWLTNIENPRTQSEYEDSFTFKIFLFEFVNFYSSLIYIAFFKGRFFMYPGDMDARSSQFLKLKGDVCDPAGCLSELCIQLAIIMIGKQCLNNVLELLYPKFWNWWYHRIHYNNTKKDFQRKLTRWEEDYQMQDAGRFALFEEYLEMVLQYGFVTLFVAAFPLAPLFAFLNNIGEIRLDAYKMVTQSRRPLAERVQNIGAWYGILKGLTYAAVVSNVSTLMMTALLLFLFDQHSIKVHNRFQAFVIGYTSDFVPRMVYKFVYSPTHDLRGYIRSSLSEFNTSDYTADMGSPDDDPDPPICYYRGYRNPPNHPTDPYDLSPQYWHVFAARLAFVVVFEHFVFALTGIMAYVIPDVPAAVKTQMLRENLLAKEAKYEKGLKSPSGNKEFLSAVKDHDQSKIESILRRGSWGRKFSKVSGDLGANVEISRRKESNSTSLGIS</sequence>
<feature type="compositionally biased region" description="Polar residues" evidence="9">
    <location>
        <begin position="184"/>
        <end position="196"/>
    </location>
</feature>
<dbReference type="Proteomes" id="UP001359485">
    <property type="component" value="Unassembled WGS sequence"/>
</dbReference>
<evidence type="ECO:0000256" key="1">
    <source>
        <dbReference type="ARBA" id="ARBA00004651"/>
    </source>
</evidence>
<comment type="caution">
    <text evidence="8">Lacks conserved residue(s) required for the propagation of feature annotation.</text>
</comment>
<evidence type="ECO:0000313" key="13">
    <source>
        <dbReference type="Proteomes" id="UP001359485"/>
    </source>
</evidence>
<feature type="transmembrane region" description="Helical" evidence="8">
    <location>
        <begin position="1083"/>
        <end position="1105"/>
    </location>
</feature>
<dbReference type="PANTHER" id="PTHR12308">
    <property type="entry name" value="ANOCTAMIN"/>
    <property type="match status" value="1"/>
</dbReference>
<feature type="transmembrane region" description="Helical" evidence="8">
    <location>
        <begin position="1205"/>
        <end position="1226"/>
    </location>
</feature>
<feature type="transmembrane region" description="Helical" evidence="8">
    <location>
        <begin position="899"/>
        <end position="917"/>
    </location>
</feature>
<protein>
    <recommendedName>
        <fullName evidence="8">Anoctamin</fullName>
    </recommendedName>
</protein>
<dbReference type="InterPro" id="IPR049452">
    <property type="entry name" value="Anoctamin_TM"/>
</dbReference>
<feature type="domain" description="Anoctamin dimerisation" evidence="11">
    <location>
        <begin position="399"/>
        <end position="636"/>
    </location>
</feature>
<keyword evidence="13" id="KW-1185">Reference proteome</keyword>
<evidence type="ECO:0000256" key="2">
    <source>
        <dbReference type="ARBA" id="ARBA00009671"/>
    </source>
</evidence>
<feature type="region of interest" description="Disordered" evidence="9">
    <location>
        <begin position="182"/>
        <end position="208"/>
    </location>
</feature>
<keyword evidence="5 8" id="KW-1133">Transmembrane helix</keyword>
<organism evidence="12 13">
    <name type="scientific">Polyplax serrata</name>
    <name type="common">Common mouse louse</name>
    <dbReference type="NCBI Taxonomy" id="468196"/>
    <lineage>
        <taxon>Eukaryota</taxon>
        <taxon>Metazoa</taxon>
        <taxon>Ecdysozoa</taxon>
        <taxon>Arthropoda</taxon>
        <taxon>Hexapoda</taxon>
        <taxon>Insecta</taxon>
        <taxon>Pterygota</taxon>
        <taxon>Neoptera</taxon>
        <taxon>Paraneoptera</taxon>
        <taxon>Psocodea</taxon>
        <taxon>Troctomorpha</taxon>
        <taxon>Phthiraptera</taxon>
        <taxon>Anoplura</taxon>
        <taxon>Polyplacidae</taxon>
        <taxon>Polyplax</taxon>
    </lineage>
</organism>
<proteinExistence type="inferred from homology"/>
<dbReference type="InterPro" id="IPR032394">
    <property type="entry name" value="Anoct_dimer"/>
</dbReference>
<comment type="subcellular location">
    <subcellularLocation>
        <location evidence="1">Cell membrane</location>
        <topology evidence="1">Multi-pass membrane protein</topology>
    </subcellularLocation>
    <subcellularLocation>
        <location evidence="8">Membrane</location>
        <topology evidence="8">Multi-pass membrane protein</topology>
    </subcellularLocation>
</comment>
<dbReference type="Pfam" id="PF04547">
    <property type="entry name" value="Anoctamin"/>
    <property type="match status" value="1"/>
</dbReference>
<evidence type="ECO:0000256" key="4">
    <source>
        <dbReference type="ARBA" id="ARBA00022692"/>
    </source>
</evidence>
<feature type="transmembrane region" description="Helical" evidence="8">
    <location>
        <begin position="647"/>
        <end position="676"/>
    </location>
</feature>
<evidence type="ECO:0000256" key="5">
    <source>
        <dbReference type="ARBA" id="ARBA00022989"/>
    </source>
</evidence>
<feature type="transmembrane region" description="Helical" evidence="8">
    <location>
        <begin position="1023"/>
        <end position="1045"/>
    </location>
</feature>
<evidence type="ECO:0000256" key="6">
    <source>
        <dbReference type="ARBA" id="ARBA00023136"/>
    </source>
</evidence>
<dbReference type="InterPro" id="IPR007632">
    <property type="entry name" value="Anoctamin"/>
</dbReference>
<feature type="transmembrane region" description="Helical" evidence="8">
    <location>
        <begin position="857"/>
        <end position="879"/>
    </location>
</feature>
<keyword evidence="7" id="KW-0325">Glycoprotein</keyword>
<accession>A0ABR1BC71</accession>